<reference evidence="1 2" key="1">
    <citation type="submission" date="2019-05" db="EMBL/GenBank/DDBJ databases">
        <title>Polaribacter aestuariivivens sp. nov., isolated from a tidal flat.</title>
        <authorList>
            <person name="Yoon J.-H."/>
        </authorList>
    </citation>
    <scope>NUCLEOTIDE SEQUENCE [LARGE SCALE GENOMIC DNA]</scope>
    <source>
        <strain evidence="1 2">DBTF-3</strain>
    </source>
</reference>
<accession>A0A5S3N825</accession>
<gene>
    <name evidence="1" type="ORF">FDT66_05740</name>
</gene>
<evidence type="ECO:0000313" key="2">
    <source>
        <dbReference type="Proteomes" id="UP000307140"/>
    </source>
</evidence>
<dbReference type="InterPro" id="IPR018550">
    <property type="entry name" value="Lipid-A_deacylase-rel"/>
</dbReference>
<evidence type="ECO:0008006" key="3">
    <source>
        <dbReference type="Google" id="ProtNLM"/>
    </source>
</evidence>
<dbReference type="Proteomes" id="UP000307140">
    <property type="component" value="Unassembled WGS sequence"/>
</dbReference>
<sequence length="99" mass="10975">MHLYAIELGFVVKKQLVKKLHVQLTIGLGFGTIDTKTERLAKGFTFIENGSLGFTYQTTKNTILYLGSNIGHVSNFDTQSPNNGYNIIGLEVGFSYLLD</sequence>
<dbReference type="AlphaFoldDB" id="A0A5S3N825"/>
<organism evidence="1 2">
    <name type="scientific">Polaribacter aestuariivivens</name>
    <dbReference type="NCBI Taxonomy" id="2304626"/>
    <lineage>
        <taxon>Bacteria</taxon>
        <taxon>Pseudomonadati</taxon>
        <taxon>Bacteroidota</taxon>
        <taxon>Flavobacteriia</taxon>
        <taxon>Flavobacteriales</taxon>
        <taxon>Flavobacteriaceae</taxon>
    </lineage>
</organism>
<protein>
    <recommendedName>
        <fullName evidence="3">Acyloxyacyl hydrolase</fullName>
    </recommendedName>
</protein>
<dbReference type="EMBL" id="VANR01000002">
    <property type="protein sequence ID" value="TMM31548.1"/>
    <property type="molecule type" value="Genomic_DNA"/>
</dbReference>
<name>A0A5S3N825_9FLAO</name>
<dbReference type="OrthoDB" id="1200606at2"/>
<dbReference type="Gene3D" id="2.40.160.20">
    <property type="match status" value="1"/>
</dbReference>
<evidence type="ECO:0000313" key="1">
    <source>
        <dbReference type="EMBL" id="TMM31548.1"/>
    </source>
</evidence>
<comment type="caution">
    <text evidence="1">The sequence shown here is derived from an EMBL/GenBank/DDBJ whole genome shotgun (WGS) entry which is preliminary data.</text>
</comment>
<dbReference type="Pfam" id="PF09411">
    <property type="entry name" value="PagL"/>
    <property type="match status" value="1"/>
</dbReference>
<proteinExistence type="predicted"/>
<keyword evidence="2" id="KW-1185">Reference proteome</keyword>